<dbReference type="InterPro" id="IPR043595">
    <property type="entry name" value="FaeB/C/D"/>
</dbReference>
<sequence>MFGPQLSSWLLAASLLQPTIVAGAAVGTTTPSTTTITPGNHHQDNVKRTTAGCGKTHYFNGLTHFHSLTSSGRERKYSIQLPGSYDKDAAYPVVLGFHGSESIGTWFELDTKMSEDRFSAGKIMVYPDGVDGSWAGASYSAVSVDEDLQFVSDLLDTLRAEYCIDDSRIYATGMSNGAGFVNILACSPRLSAHFAAFAPHSGAYYYLPSGSGASSSPPPAVAQCQPARTPLPILSFHGGADTSVPYAGGTGSGGELPPLTDWLADWAERNGCGAETVEDGFGGDVHHHRWSSCGASGGGGGGGGGRGGAGGDDQVVMMEHYKIDSMGHCWASTEINFSQIAAGQWPTHIDASSIIMAFFDRFQKP</sequence>
<keyword evidence="5 10" id="KW-0732">Signal</keyword>
<keyword evidence="8" id="KW-0624">Polysaccharide degradation</keyword>
<evidence type="ECO:0000256" key="7">
    <source>
        <dbReference type="ARBA" id="ARBA00023277"/>
    </source>
</evidence>
<reference evidence="11" key="1">
    <citation type="journal article" date="2021" name="Nat. Commun.">
        <title>Genetic determinants of endophytism in the Arabidopsis root mycobiome.</title>
        <authorList>
            <person name="Mesny F."/>
            <person name="Miyauchi S."/>
            <person name="Thiergart T."/>
            <person name="Pickel B."/>
            <person name="Atanasova L."/>
            <person name="Karlsson M."/>
            <person name="Huettel B."/>
            <person name="Barry K.W."/>
            <person name="Haridas S."/>
            <person name="Chen C."/>
            <person name="Bauer D."/>
            <person name="Andreopoulos W."/>
            <person name="Pangilinan J."/>
            <person name="LaButti K."/>
            <person name="Riley R."/>
            <person name="Lipzen A."/>
            <person name="Clum A."/>
            <person name="Drula E."/>
            <person name="Henrissat B."/>
            <person name="Kohler A."/>
            <person name="Grigoriev I.V."/>
            <person name="Martin F.M."/>
            <person name="Hacquard S."/>
        </authorList>
    </citation>
    <scope>NUCLEOTIDE SEQUENCE</scope>
    <source>
        <strain evidence="11">MPI-CAGE-CH-0230</strain>
    </source>
</reference>
<dbReference type="PANTHER" id="PTHR38050:SF2">
    <property type="entry name" value="FERULOYL ESTERASE C-RELATED"/>
    <property type="match status" value="1"/>
</dbReference>
<comment type="subcellular location">
    <subcellularLocation>
        <location evidence="1">Secreted</location>
    </subcellularLocation>
</comment>
<keyword evidence="12" id="KW-1185">Reference proteome</keyword>
<evidence type="ECO:0000256" key="8">
    <source>
        <dbReference type="ARBA" id="ARBA00023326"/>
    </source>
</evidence>
<dbReference type="InterPro" id="IPR029058">
    <property type="entry name" value="AB_hydrolase_fold"/>
</dbReference>
<dbReference type="OrthoDB" id="424610at2759"/>
<evidence type="ECO:0000256" key="9">
    <source>
        <dbReference type="ARBA" id="ARBA00034075"/>
    </source>
</evidence>
<evidence type="ECO:0000256" key="10">
    <source>
        <dbReference type="SAM" id="SignalP"/>
    </source>
</evidence>
<name>A0A9P8Y9I8_9PEZI</name>
<feature type="signal peptide" evidence="10">
    <location>
        <begin position="1"/>
        <end position="24"/>
    </location>
</feature>
<evidence type="ECO:0000256" key="3">
    <source>
        <dbReference type="ARBA" id="ARBA00022525"/>
    </source>
</evidence>
<evidence type="ECO:0000256" key="6">
    <source>
        <dbReference type="ARBA" id="ARBA00022801"/>
    </source>
</evidence>
<dbReference type="PANTHER" id="PTHR38050">
    <property type="match status" value="1"/>
</dbReference>
<comment type="catalytic activity">
    <reaction evidence="9">
        <text>feruloyl-polysaccharide + H2O = ferulate + polysaccharide.</text>
        <dbReference type="EC" id="3.1.1.73"/>
    </reaction>
</comment>
<evidence type="ECO:0000313" key="11">
    <source>
        <dbReference type="EMBL" id="KAH7031416.1"/>
    </source>
</evidence>
<gene>
    <name evidence="11" type="ORF">B0I36DRAFT_122673</name>
</gene>
<organism evidence="11 12">
    <name type="scientific">Microdochium trichocladiopsis</name>
    <dbReference type="NCBI Taxonomy" id="1682393"/>
    <lineage>
        <taxon>Eukaryota</taxon>
        <taxon>Fungi</taxon>
        <taxon>Dikarya</taxon>
        <taxon>Ascomycota</taxon>
        <taxon>Pezizomycotina</taxon>
        <taxon>Sordariomycetes</taxon>
        <taxon>Xylariomycetidae</taxon>
        <taxon>Xylariales</taxon>
        <taxon>Microdochiaceae</taxon>
        <taxon>Microdochium</taxon>
    </lineage>
</organism>
<evidence type="ECO:0000313" key="12">
    <source>
        <dbReference type="Proteomes" id="UP000756346"/>
    </source>
</evidence>
<dbReference type="GO" id="GO:0005576">
    <property type="term" value="C:extracellular region"/>
    <property type="evidence" value="ECO:0007669"/>
    <property type="project" value="UniProtKB-SubCell"/>
</dbReference>
<dbReference type="GO" id="GO:0030600">
    <property type="term" value="F:feruloyl esterase activity"/>
    <property type="evidence" value="ECO:0007669"/>
    <property type="project" value="UniProtKB-EC"/>
</dbReference>
<dbReference type="GO" id="GO:0045493">
    <property type="term" value="P:xylan catabolic process"/>
    <property type="evidence" value="ECO:0007669"/>
    <property type="project" value="UniProtKB-KW"/>
</dbReference>
<evidence type="ECO:0000256" key="1">
    <source>
        <dbReference type="ARBA" id="ARBA00004613"/>
    </source>
</evidence>
<evidence type="ECO:0000256" key="2">
    <source>
        <dbReference type="ARBA" id="ARBA00013091"/>
    </source>
</evidence>
<keyword evidence="6 11" id="KW-0378">Hydrolase</keyword>
<dbReference type="AlphaFoldDB" id="A0A9P8Y9I8"/>
<dbReference type="EC" id="3.1.1.73" evidence="2"/>
<proteinExistence type="predicted"/>
<evidence type="ECO:0000256" key="4">
    <source>
        <dbReference type="ARBA" id="ARBA00022651"/>
    </source>
</evidence>
<evidence type="ECO:0000256" key="5">
    <source>
        <dbReference type="ARBA" id="ARBA00022729"/>
    </source>
</evidence>
<keyword evidence="7" id="KW-0119">Carbohydrate metabolism</keyword>
<dbReference type="Proteomes" id="UP000756346">
    <property type="component" value="Unassembled WGS sequence"/>
</dbReference>
<comment type="caution">
    <text evidence="11">The sequence shown here is derived from an EMBL/GenBank/DDBJ whole genome shotgun (WGS) entry which is preliminary data.</text>
</comment>
<dbReference type="RefSeq" id="XP_046013096.1">
    <property type="nucleotide sequence ID" value="XM_046148061.1"/>
</dbReference>
<accession>A0A9P8Y9I8</accession>
<dbReference type="EMBL" id="JAGTJQ010000005">
    <property type="protein sequence ID" value="KAH7031416.1"/>
    <property type="molecule type" value="Genomic_DNA"/>
</dbReference>
<dbReference type="GeneID" id="70177607"/>
<keyword evidence="4" id="KW-0858">Xylan degradation</keyword>
<dbReference type="Gene3D" id="3.40.50.1820">
    <property type="entry name" value="alpha/beta hydrolase"/>
    <property type="match status" value="1"/>
</dbReference>
<keyword evidence="3" id="KW-0964">Secreted</keyword>
<protein>
    <recommendedName>
        <fullName evidence="2">feruloyl esterase</fullName>
        <ecNumber evidence="2">3.1.1.73</ecNumber>
    </recommendedName>
</protein>
<dbReference type="SUPFAM" id="SSF53474">
    <property type="entry name" value="alpha/beta-Hydrolases"/>
    <property type="match status" value="1"/>
</dbReference>
<feature type="chain" id="PRO_5040498938" description="feruloyl esterase" evidence="10">
    <location>
        <begin position="25"/>
        <end position="365"/>
    </location>
</feature>